<dbReference type="PATRIC" id="fig|28037.216.peg.1534"/>
<evidence type="ECO:0000313" key="2">
    <source>
        <dbReference type="Proteomes" id="UP000033489"/>
    </source>
</evidence>
<sequence length="119" mass="12967">MGGENFYAFAPNAQVWVDPLGLNKCCENSKVKTEPNSAFFWSCRTDGIGGQHIAADIAKYNGGTTLEMLIEARKIIMPTWYQNNQASIKAWEDISSEYATCASGTVTGVIGKDLRPGNI</sequence>
<comment type="caution">
    <text evidence="1">The sequence shown here is derived from an EMBL/GenBank/DDBJ whole genome shotgun (WGS) entry which is preliminary data.</text>
</comment>
<dbReference type="EMBL" id="JYGT01000010">
    <property type="protein sequence ID" value="KJQ74047.1"/>
    <property type="molecule type" value="Genomic_DNA"/>
</dbReference>
<evidence type="ECO:0000313" key="1">
    <source>
        <dbReference type="EMBL" id="KJQ74047.1"/>
    </source>
</evidence>
<dbReference type="AlphaFoldDB" id="A0A0F2DSS1"/>
<reference evidence="1 2" key="1">
    <citation type="submission" date="2015-02" db="EMBL/GenBank/DDBJ databases">
        <title>Evolution of amylase-binding proteins of oral streptococcal species.</title>
        <authorList>
            <person name="Haase E.M."/>
        </authorList>
    </citation>
    <scope>NUCLEOTIDE SEQUENCE [LARGE SCALE GENOMIC DNA]</scope>
    <source>
        <strain evidence="1 2">UC921A</strain>
    </source>
</reference>
<name>A0A0F2DSS1_9STRE</name>
<protein>
    <submittedName>
        <fullName evidence="1">Uncharacterized protein</fullName>
    </submittedName>
</protein>
<organism evidence="1 2">
    <name type="scientific">Streptococcus infantis</name>
    <dbReference type="NCBI Taxonomy" id="68892"/>
    <lineage>
        <taxon>Bacteria</taxon>
        <taxon>Bacillati</taxon>
        <taxon>Bacillota</taxon>
        <taxon>Bacilli</taxon>
        <taxon>Lactobacillales</taxon>
        <taxon>Streptococcaceae</taxon>
        <taxon>Streptococcus</taxon>
    </lineage>
</organism>
<dbReference type="Proteomes" id="UP000033489">
    <property type="component" value="Unassembled WGS sequence"/>
</dbReference>
<accession>A0A0F2DSS1</accession>
<proteinExistence type="predicted"/>
<gene>
    <name evidence="1" type="ORF">TZ94_01568</name>
</gene>